<evidence type="ECO:0000313" key="2">
    <source>
        <dbReference type="Proteomes" id="UP000527355"/>
    </source>
</evidence>
<comment type="caution">
    <text evidence="1">The sequence shown here is derived from an EMBL/GenBank/DDBJ whole genome shotgun (WGS) entry which is preliminary data.</text>
</comment>
<gene>
    <name evidence="1" type="ORF">mMyoMyo1_011552</name>
</gene>
<organism evidence="1 2">
    <name type="scientific">Myotis myotis</name>
    <name type="common">Greater mouse-eared bat</name>
    <name type="synonym">Vespertilio myotis</name>
    <dbReference type="NCBI Taxonomy" id="51298"/>
    <lineage>
        <taxon>Eukaryota</taxon>
        <taxon>Metazoa</taxon>
        <taxon>Chordata</taxon>
        <taxon>Craniata</taxon>
        <taxon>Vertebrata</taxon>
        <taxon>Euteleostomi</taxon>
        <taxon>Mammalia</taxon>
        <taxon>Eutheria</taxon>
        <taxon>Laurasiatheria</taxon>
        <taxon>Chiroptera</taxon>
        <taxon>Yangochiroptera</taxon>
        <taxon>Vespertilionidae</taxon>
        <taxon>Myotis</taxon>
    </lineage>
</organism>
<keyword evidence="2" id="KW-1185">Reference proteome</keyword>
<proteinExistence type="predicted"/>
<name>A0A7J7QUW6_MYOMY</name>
<protein>
    <submittedName>
        <fullName evidence="1">Uncharacterized protein</fullName>
    </submittedName>
</protein>
<dbReference type="EMBL" id="JABWUV010000053">
    <property type="protein sequence ID" value="KAF6267714.1"/>
    <property type="molecule type" value="Genomic_DNA"/>
</dbReference>
<dbReference type="AlphaFoldDB" id="A0A7J7QUW6"/>
<dbReference type="Proteomes" id="UP000527355">
    <property type="component" value="Unassembled WGS sequence"/>
</dbReference>
<reference evidence="1 2" key="1">
    <citation type="journal article" date="2020" name="Nature">
        <title>Six reference-quality genomes reveal evolution of bat adaptations.</title>
        <authorList>
            <person name="Jebb D."/>
            <person name="Huang Z."/>
            <person name="Pippel M."/>
            <person name="Hughes G.M."/>
            <person name="Lavrichenko K."/>
            <person name="Devanna P."/>
            <person name="Winkler S."/>
            <person name="Jermiin L.S."/>
            <person name="Skirmuntt E.C."/>
            <person name="Katzourakis A."/>
            <person name="Burkitt-Gray L."/>
            <person name="Ray D.A."/>
            <person name="Sullivan K.A.M."/>
            <person name="Roscito J.G."/>
            <person name="Kirilenko B.M."/>
            <person name="Davalos L.M."/>
            <person name="Corthals A.P."/>
            <person name="Power M.L."/>
            <person name="Jones G."/>
            <person name="Ransome R.D."/>
            <person name="Dechmann D.K.N."/>
            <person name="Locatelli A.G."/>
            <person name="Puechmaille S.J."/>
            <person name="Fedrigo O."/>
            <person name="Jarvis E.D."/>
            <person name="Hiller M."/>
            <person name="Vernes S.C."/>
            <person name="Myers E.W."/>
            <person name="Teeling E.C."/>
        </authorList>
    </citation>
    <scope>NUCLEOTIDE SEQUENCE [LARGE SCALE GENOMIC DNA]</scope>
    <source>
        <strain evidence="1">MMyoMyo1</strain>
        <tissue evidence="1">Flight muscle</tissue>
    </source>
</reference>
<evidence type="ECO:0000313" key="1">
    <source>
        <dbReference type="EMBL" id="KAF6267714.1"/>
    </source>
</evidence>
<accession>A0A7J7QUW6</accession>
<sequence length="153" mass="16105">MVTVFVLLRSQASRGWETSELLSPTPTFLFSGTRDGCHMGPACLLSGPAALRMGPALQALAPCCEQWVPGPALTSHPRGPIQERLLLCPALALPVQAQSGRPSARGHDRGRLLRVLASSLGSHTHSGSAVPQGGSPGWRDLSQNILSLRCAIP</sequence>